<evidence type="ECO:0000256" key="6">
    <source>
        <dbReference type="ARBA" id="ARBA00023266"/>
    </source>
</evidence>
<reference evidence="11 12" key="1">
    <citation type="submission" date="2019-02" db="EMBL/GenBank/DDBJ databases">
        <title>Deep-cultivation of Planctomycetes and their phenomic and genomic characterization uncovers novel biology.</title>
        <authorList>
            <person name="Wiegand S."/>
            <person name="Jogler M."/>
            <person name="Boedeker C."/>
            <person name="Pinto D."/>
            <person name="Vollmers J."/>
            <person name="Rivas-Marin E."/>
            <person name="Kohn T."/>
            <person name="Peeters S.H."/>
            <person name="Heuer A."/>
            <person name="Rast P."/>
            <person name="Oberbeckmann S."/>
            <person name="Bunk B."/>
            <person name="Jeske O."/>
            <person name="Meyerdierks A."/>
            <person name="Storesund J.E."/>
            <person name="Kallscheuer N."/>
            <person name="Luecker S."/>
            <person name="Lage O.M."/>
            <person name="Pohl T."/>
            <person name="Merkel B.J."/>
            <person name="Hornburger P."/>
            <person name="Mueller R.-W."/>
            <person name="Bruemmer F."/>
            <person name="Labrenz M."/>
            <person name="Spormann A.M."/>
            <person name="Op den Camp H."/>
            <person name="Overmann J."/>
            <person name="Amann R."/>
            <person name="Jetten M.S.M."/>
            <person name="Mascher T."/>
            <person name="Medema M.H."/>
            <person name="Devos D.P."/>
            <person name="Kaster A.-K."/>
            <person name="Ovreas L."/>
            <person name="Rohde M."/>
            <person name="Galperin M.Y."/>
            <person name="Jogler C."/>
        </authorList>
    </citation>
    <scope>NUCLEOTIDE SEQUENCE [LARGE SCALE GENOMIC DNA]</scope>
    <source>
        <strain evidence="11 12">Pla133</strain>
    </source>
</reference>
<evidence type="ECO:0000313" key="11">
    <source>
        <dbReference type="EMBL" id="QDU66764.1"/>
    </source>
</evidence>
<dbReference type="PANTHER" id="PTHR32328:SF0">
    <property type="entry name" value="L-SERYL-TRNA(SEC) SELENIUM TRANSFERASE"/>
    <property type="match status" value="1"/>
</dbReference>
<name>A0A518BIH4_9BACT</name>
<comment type="similarity">
    <text evidence="7 8">Belongs to the SelA family.</text>
</comment>
<keyword evidence="4 8" id="KW-0663">Pyridoxal phosphate</keyword>
<dbReference type="Pfam" id="PF03841">
    <property type="entry name" value="SelA"/>
    <property type="match status" value="1"/>
</dbReference>
<dbReference type="NCBIfam" id="TIGR00474">
    <property type="entry name" value="selA"/>
    <property type="match status" value="1"/>
</dbReference>
<dbReference type="GO" id="GO:0001514">
    <property type="term" value="P:selenocysteine incorporation"/>
    <property type="evidence" value="ECO:0007669"/>
    <property type="project" value="UniProtKB-UniRule"/>
</dbReference>
<sequence length="473" mass="49396">MPSAADNPYRALPSVDALAAEPALADLAGEFGPELVTRLIQGAVDRMRSQIRERDLDGSAVRARVDAGDLVRDVQAAVARERRAGVVPIVNATGVVLNTGLGRAPVHPEAAAAMAAVAGGYCVLEVDRESGKRNRRDDRVGELVGRLVGCEAAIAVNNCAAAVYLSLQTFAGARAAVLSRGELVEIGGSFRMPDVMSRAGVRLVEVGTTNRTRGADFERALDTEPDVAALLKVHTSNYRVVGFVEEVSPAQLAQIGAARGVTTIYDLGSGRLDAPGTASLDFLGDEPDVREAVASGVDVVLFSGDKLLGAPQAGILAGKAEAIGALRANPIYRAVRLDKVGLAGLEKTLELLLAGRGDELPARALLTASAAQIEPRARALAAELAGLPQLTAEVVGELSQPGSGSAPDVFLPTFCIRVVHEQHSAEALSRALRRGEPPVFARVHDDRVLLDPRTLLPGDDARLVQAFAILTGA</sequence>
<evidence type="ECO:0000256" key="8">
    <source>
        <dbReference type="HAMAP-Rule" id="MF_00423"/>
    </source>
</evidence>
<comment type="subcellular location">
    <subcellularLocation>
        <location evidence="8">Cytoplasm</location>
    </subcellularLocation>
</comment>
<evidence type="ECO:0000259" key="10">
    <source>
        <dbReference type="Pfam" id="PF12390"/>
    </source>
</evidence>
<comment type="catalytic activity">
    <reaction evidence="8">
        <text>L-seryl-tRNA(Sec) + selenophosphate + H(+) = L-selenocysteinyl-tRNA(Sec) + phosphate</text>
        <dbReference type="Rhea" id="RHEA:22728"/>
        <dbReference type="Rhea" id="RHEA-COMP:9742"/>
        <dbReference type="Rhea" id="RHEA-COMP:9743"/>
        <dbReference type="ChEBI" id="CHEBI:15378"/>
        <dbReference type="ChEBI" id="CHEBI:16144"/>
        <dbReference type="ChEBI" id="CHEBI:43474"/>
        <dbReference type="ChEBI" id="CHEBI:78533"/>
        <dbReference type="ChEBI" id="CHEBI:78573"/>
        <dbReference type="EC" id="2.9.1.1"/>
    </reaction>
</comment>
<dbReference type="InterPro" id="IPR015421">
    <property type="entry name" value="PyrdxlP-dep_Trfase_major"/>
</dbReference>
<keyword evidence="2 8" id="KW-0963">Cytoplasm</keyword>
<gene>
    <name evidence="8 11" type="primary">selA</name>
    <name evidence="11" type="ORF">Pla133_18400</name>
</gene>
<dbReference type="InterPro" id="IPR015424">
    <property type="entry name" value="PyrdxlP-dep_Trfase"/>
</dbReference>
<proteinExistence type="inferred from homology"/>
<comment type="cofactor">
    <cofactor evidence="1 8 9">
        <name>pyridoxal 5'-phosphate</name>
        <dbReference type="ChEBI" id="CHEBI:597326"/>
    </cofactor>
</comment>
<keyword evidence="6 8" id="KW-0711">Selenium</keyword>
<accession>A0A518BIH4</accession>
<dbReference type="KEGG" id="pbap:Pla133_18400"/>
<dbReference type="RefSeq" id="WP_419192272.1">
    <property type="nucleotide sequence ID" value="NZ_CP036287.1"/>
</dbReference>
<evidence type="ECO:0000256" key="5">
    <source>
        <dbReference type="ARBA" id="ARBA00022917"/>
    </source>
</evidence>
<evidence type="ECO:0000256" key="7">
    <source>
        <dbReference type="ARBA" id="ARBA00044507"/>
    </source>
</evidence>
<dbReference type="Gene3D" id="3.90.1150.180">
    <property type="match status" value="1"/>
</dbReference>
<comment type="pathway">
    <text evidence="8">Aminoacyl-tRNA biosynthesis; selenocysteinyl-tRNA(Sec) biosynthesis; selenocysteinyl-tRNA(Sec) from L-seryl-tRNA(Sec) (bacterial route): step 1/1.</text>
</comment>
<comment type="function">
    <text evidence="8">Converts seryl-tRNA(Sec) to selenocysteinyl-tRNA(Sec) required for selenoprotein biosynthesis.</text>
</comment>
<keyword evidence="3 8" id="KW-0808">Transferase</keyword>
<dbReference type="GO" id="GO:0001717">
    <property type="term" value="P:conversion of seryl-tRNAsec to selenocys-tRNAsec"/>
    <property type="evidence" value="ECO:0007669"/>
    <property type="project" value="UniProtKB-UniRule"/>
</dbReference>
<dbReference type="GO" id="GO:0004125">
    <property type="term" value="F:L-seryl-tRNA(Sec) selenium transferase activity"/>
    <property type="evidence" value="ECO:0007669"/>
    <property type="project" value="UniProtKB-UniRule"/>
</dbReference>
<evidence type="ECO:0000256" key="3">
    <source>
        <dbReference type="ARBA" id="ARBA00022679"/>
    </source>
</evidence>
<dbReference type="SUPFAM" id="SSF53383">
    <property type="entry name" value="PLP-dependent transferases"/>
    <property type="match status" value="1"/>
</dbReference>
<feature type="modified residue" description="N6-(pyridoxal phosphate)lysine" evidence="8 9">
    <location>
        <position position="306"/>
    </location>
</feature>
<dbReference type="InterPro" id="IPR025862">
    <property type="entry name" value="SelA_trans_N_dom"/>
</dbReference>
<feature type="domain" description="L-seryl-tRNA selenium transferase N-terminal" evidence="10">
    <location>
        <begin position="9"/>
        <end position="48"/>
    </location>
</feature>
<dbReference type="AlphaFoldDB" id="A0A518BIH4"/>
<dbReference type="Proteomes" id="UP000316921">
    <property type="component" value="Chromosome"/>
</dbReference>
<dbReference type="Pfam" id="PF12390">
    <property type="entry name" value="Se-cys_synth_N"/>
    <property type="match status" value="1"/>
</dbReference>
<evidence type="ECO:0000256" key="4">
    <source>
        <dbReference type="ARBA" id="ARBA00022898"/>
    </source>
</evidence>
<dbReference type="InterPro" id="IPR018319">
    <property type="entry name" value="SelA-like"/>
</dbReference>
<dbReference type="InterPro" id="IPR004534">
    <property type="entry name" value="SelA_trans"/>
</dbReference>
<organism evidence="11 12">
    <name type="scientific">Engelhardtia mirabilis</name>
    <dbReference type="NCBI Taxonomy" id="2528011"/>
    <lineage>
        <taxon>Bacteria</taxon>
        <taxon>Pseudomonadati</taxon>
        <taxon>Planctomycetota</taxon>
        <taxon>Planctomycetia</taxon>
        <taxon>Planctomycetia incertae sedis</taxon>
        <taxon>Engelhardtia</taxon>
    </lineage>
</organism>
<dbReference type="UniPathway" id="UPA00906">
    <property type="reaction ID" value="UER00896"/>
</dbReference>
<dbReference type="EMBL" id="CP036287">
    <property type="protein sequence ID" value="QDU66764.1"/>
    <property type="molecule type" value="Genomic_DNA"/>
</dbReference>
<dbReference type="GO" id="GO:0005737">
    <property type="term" value="C:cytoplasm"/>
    <property type="evidence" value="ECO:0007669"/>
    <property type="project" value="UniProtKB-SubCell"/>
</dbReference>
<evidence type="ECO:0000256" key="2">
    <source>
        <dbReference type="ARBA" id="ARBA00022490"/>
    </source>
</evidence>
<evidence type="ECO:0000256" key="9">
    <source>
        <dbReference type="PIRSR" id="PIRSR618319-50"/>
    </source>
</evidence>
<dbReference type="PANTHER" id="PTHR32328">
    <property type="entry name" value="L-SERYL-TRNA(SEC) SELENIUM TRANSFERASE"/>
    <property type="match status" value="1"/>
</dbReference>
<protein>
    <recommendedName>
        <fullName evidence="8">L-seryl-tRNA(Sec) selenium transferase</fullName>
        <ecNumber evidence="8">2.9.1.1</ecNumber>
    </recommendedName>
    <alternativeName>
        <fullName evidence="8">Selenocysteine synthase</fullName>
        <shortName evidence="8">Sec synthase</shortName>
    </alternativeName>
    <alternativeName>
        <fullName evidence="8">Selenocysteinyl-tRNA(Sec) synthase</fullName>
    </alternativeName>
</protein>
<keyword evidence="5 8" id="KW-0648">Protein biosynthesis</keyword>
<dbReference type="HAMAP" id="MF_00423">
    <property type="entry name" value="SelA"/>
    <property type="match status" value="1"/>
</dbReference>
<evidence type="ECO:0000313" key="12">
    <source>
        <dbReference type="Proteomes" id="UP000316921"/>
    </source>
</evidence>
<dbReference type="Gene3D" id="3.40.640.10">
    <property type="entry name" value="Type I PLP-dependent aspartate aminotransferase-like (Major domain)"/>
    <property type="match status" value="1"/>
</dbReference>
<keyword evidence="12" id="KW-1185">Reference proteome</keyword>
<evidence type="ECO:0000256" key="1">
    <source>
        <dbReference type="ARBA" id="ARBA00001933"/>
    </source>
</evidence>
<dbReference type="EC" id="2.9.1.1" evidence="8"/>